<dbReference type="OrthoDB" id="7021496at2"/>
<feature type="signal peptide" evidence="1">
    <location>
        <begin position="1"/>
        <end position="18"/>
    </location>
</feature>
<evidence type="ECO:0000313" key="3">
    <source>
        <dbReference type="Proteomes" id="UP000030949"/>
    </source>
</evidence>
<sequence length="184" mass="20176">MRYFATSLLLSMTLLLSACNTTPYDKATIYYDRAQFPAQLAKDYPGLTGPILQHGRCSLIVSTPGSNTGTYYFCTYALTASNLYVQGWDAKALKYVEIAHVDISALKNIALHTIFRTSQLQMTEERRQLALSASIDEGGYIDSSATKELFEAIKRKGIPVVKSEGMISPPAGPSPMIIPVVITK</sequence>
<dbReference type="Proteomes" id="UP000030949">
    <property type="component" value="Unassembled WGS sequence"/>
</dbReference>
<reference evidence="3" key="1">
    <citation type="submission" date="2015-03" db="EMBL/GenBank/DDBJ databases">
        <title>Pseudomonas frederiksbergensis hydrocarbon degrader.</title>
        <authorList>
            <person name="Brown L.M."/>
            <person name="Ruiz O.N."/>
            <person name="Mueller S."/>
            <person name="Gunasekera T.S."/>
        </authorList>
    </citation>
    <scope>NUCLEOTIDE SEQUENCE [LARGE SCALE GENOMIC DNA]</scope>
    <source>
        <strain evidence="3">SI8</strain>
    </source>
</reference>
<proteinExistence type="predicted"/>
<keyword evidence="1" id="KW-0732">Signal</keyword>
<protein>
    <recommendedName>
        <fullName evidence="4">Lipoprotein</fullName>
    </recommendedName>
</protein>
<evidence type="ECO:0000313" key="2">
    <source>
        <dbReference type="EMBL" id="KHK63730.1"/>
    </source>
</evidence>
<evidence type="ECO:0008006" key="4">
    <source>
        <dbReference type="Google" id="ProtNLM"/>
    </source>
</evidence>
<dbReference type="EMBL" id="JQGJ01000009">
    <property type="protein sequence ID" value="KHK63730.1"/>
    <property type="molecule type" value="Genomic_DNA"/>
</dbReference>
<evidence type="ECO:0000256" key="1">
    <source>
        <dbReference type="SAM" id="SignalP"/>
    </source>
</evidence>
<comment type="caution">
    <text evidence="2">The sequence shown here is derived from an EMBL/GenBank/DDBJ whole genome shotgun (WGS) entry which is preliminary data.</text>
</comment>
<name>A0A0B1YZC8_9PSED</name>
<organism evidence="2 3">
    <name type="scientific">Pseudomonas frederiksbergensis</name>
    <dbReference type="NCBI Taxonomy" id="104087"/>
    <lineage>
        <taxon>Bacteria</taxon>
        <taxon>Pseudomonadati</taxon>
        <taxon>Pseudomonadota</taxon>
        <taxon>Gammaproteobacteria</taxon>
        <taxon>Pseudomonadales</taxon>
        <taxon>Pseudomonadaceae</taxon>
        <taxon>Pseudomonas</taxon>
    </lineage>
</organism>
<dbReference type="AlphaFoldDB" id="A0A0B1YZC8"/>
<accession>A0A0B1YZC8</accession>
<feature type="chain" id="PRO_5002084087" description="Lipoprotein" evidence="1">
    <location>
        <begin position="19"/>
        <end position="184"/>
    </location>
</feature>
<dbReference type="PROSITE" id="PS51257">
    <property type="entry name" value="PROKAR_LIPOPROTEIN"/>
    <property type="match status" value="1"/>
</dbReference>
<dbReference type="RefSeq" id="WP_039592271.1">
    <property type="nucleotide sequence ID" value="NZ_JQGJ02000009.1"/>
</dbReference>
<gene>
    <name evidence="2" type="ORF">JZ00_15945</name>
</gene>